<organism evidence="6 7">
    <name type="scientific">Panagrolaimus davidi</name>
    <dbReference type="NCBI Taxonomy" id="227884"/>
    <lineage>
        <taxon>Eukaryota</taxon>
        <taxon>Metazoa</taxon>
        <taxon>Ecdysozoa</taxon>
        <taxon>Nematoda</taxon>
        <taxon>Chromadorea</taxon>
        <taxon>Rhabditida</taxon>
        <taxon>Tylenchina</taxon>
        <taxon>Panagrolaimomorpha</taxon>
        <taxon>Panagrolaimoidea</taxon>
        <taxon>Panagrolaimidae</taxon>
        <taxon>Panagrolaimus</taxon>
    </lineage>
</organism>
<reference evidence="7" key="1">
    <citation type="submission" date="2022-11" db="UniProtKB">
        <authorList>
            <consortium name="WormBaseParasite"/>
        </authorList>
    </citation>
    <scope>IDENTIFICATION</scope>
</reference>
<evidence type="ECO:0000256" key="5">
    <source>
        <dbReference type="SAM" id="Phobius"/>
    </source>
</evidence>
<evidence type="ECO:0000256" key="2">
    <source>
        <dbReference type="ARBA" id="ARBA00022827"/>
    </source>
</evidence>
<dbReference type="Proteomes" id="UP000887578">
    <property type="component" value="Unplaced"/>
</dbReference>
<dbReference type="AlphaFoldDB" id="A0A914P027"/>
<dbReference type="InterPro" id="IPR020946">
    <property type="entry name" value="Flavin_mOase-like"/>
</dbReference>
<name>A0A914P027_9BILA</name>
<keyword evidence="1 4" id="KW-0285">Flavoprotein</keyword>
<dbReference type="GO" id="GO:0004499">
    <property type="term" value="F:N,N-dimethylaniline monooxygenase activity"/>
    <property type="evidence" value="ECO:0007669"/>
    <property type="project" value="InterPro"/>
</dbReference>
<protein>
    <recommendedName>
        <fullName evidence="4">Flavin-containing monooxygenase</fullName>
        <ecNumber evidence="4">1.-.-.-</ecNumber>
    </recommendedName>
</protein>
<dbReference type="WBParaSite" id="PDA_v2.g11087.t1">
    <property type="protein sequence ID" value="PDA_v2.g11087.t1"/>
    <property type="gene ID" value="PDA_v2.g11087"/>
</dbReference>
<keyword evidence="3 4" id="KW-0560">Oxidoreductase</keyword>
<evidence type="ECO:0000256" key="3">
    <source>
        <dbReference type="ARBA" id="ARBA00023002"/>
    </source>
</evidence>
<evidence type="ECO:0000256" key="4">
    <source>
        <dbReference type="RuleBase" id="RU361177"/>
    </source>
</evidence>
<keyword evidence="5" id="KW-0472">Membrane</keyword>
<sequence length="104" mass="11859">MDELADIIGCKPSPLNYIFTDPKLAYALSFKPNASYVYRLSGIHQWKGARHAILNMDFRIDKPLRIRNPGVIRVDAFHNIKMSLVFTVITVVAVLFCFIFTSLL</sequence>
<evidence type="ECO:0000313" key="6">
    <source>
        <dbReference type="Proteomes" id="UP000887578"/>
    </source>
</evidence>
<keyword evidence="6" id="KW-1185">Reference proteome</keyword>
<dbReference type="EC" id="1.-.-.-" evidence="4"/>
<accession>A0A914P027</accession>
<feature type="transmembrane region" description="Helical" evidence="5">
    <location>
        <begin position="83"/>
        <end position="103"/>
    </location>
</feature>
<dbReference type="Pfam" id="PF00743">
    <property type="entry name" value="FMO-like"/>
    <property type="match status" value="1"/>
</dbReference>
<dbReference type="GO" id="GO:0050661">
    <property type="term" value="F:NADP binding"/>
    <property type="evidence" value="ECO:0007669"/>
    <property type="project" value="InterPro"/>
</dbReference>
<evidence type="ECO:0000256" key="1">
    <source>
        <dbReference type="ARBA" id="ARBA00022630"/>
    </source>
</evidence>
<keyword evidence="5" id="KW-0812">Transmembrane</keyword>
<proteinExistence type="inferred from homology"/>
<comment type="cofactor">
    <cofactor evidence="4">
        <name>FAD</name>
        <dbReference type="ChEBI" id="CHEBI:57692"/>
    </cofactor>
</comment>
<evidence type="ECO:0000313" key="7">
    <source>
        <dbReference type="WBParaSite" id="PDA_v2.g11087.t1"/>
    </source>
</evidence>
<keyword evidence="4" id="KW-0503">Monooxygenase</keyword>
<dbReference type="GO" id="GO:0050660">
    <property type="term" value="F:flavin adenine dinucleotide binding"/>
    <property type="evidence" value="ECO:0007669"/>
    <property type="project" value="InterPro"/>
</dbReference>
<keyword evidence="2 4" id="KW-0274">FAD</keyword>
<comment type="similarity">
    <text evidence="4">Belongs to the FMO family.</text>
</comment>
<keyword evidence="5" id="KW-1133">Transmembrane helix</keyword>